<evidence type="ECO:0000313" key="2">
    <source>
        <dbReference type="Proteomes" id="UP000187425"/>
    </source>
</evidence>
<evidence type="ECO:0000313" key="1">
    <source>
        <dbReference type="EMBL" id="OME71470.1"/>
    </source>
</evidence>
<accession>A0A1R0ZJV2</accession>
<comment type="caution">
    <text evidence="1">The sequence shown here is derived from an EMBL/GenBank/DDBJ whole genome shotgun (WGS) entry which is preliminary data.</text>
</comment>
<dbReference type="AlphaFoldDB" id="A0A1R0ZJV2"/>
<sequence>MGQGYILVNKSKGEIISFAHLPASKAKELTGNPVTAAMTTWYLLSNIGDQISFIEEENVLDDYHDVTDLLIDDLIKRQLIKDDGIEVFDPNEPEIFIRRLRNTWMDCEANEER</sequence>
<gene>
    <name evidence="1" type="ORF">BSK65_10510</name>
</gene>
<dbReference type="OrthoDB" id="6198373at2"/>
<proteinExistence type="predicted"/>
<dbReference type="EMBL" id="MPTW01000004">
    <property type="protein sequence ID" value="OME71470.1"/>
    <property type="molecule type" value="Genomic_DNA"/>
</dbReference>
<reference evidence="1 2" key="1">
    <citation type="submission" date="2016-11" db="EMBL/GenBank/DDBJ databases">
        <title>Paenibacillus species isolates.</title>
        <authorList>
            <person name="Beno S.M."/>
        </authorList>
    </citation>
    <scope>NUCLEOTIDE SEQUENCE [LARGE SCALE GENOMIC DNA]</scope>
    <source>
        <strain evidence="1 2">FSL H7-0443</strain>
    </source>
</reference>
<dbReference type="Proteomes" id="UP000187425">
    <property type="component" value="Unassembled WGS sequence"/>
</dbReference>
<protein>
    <submittedName>
        <fullName evidence="1">Uncharacterized protein</fullName>
    </submittedName>
</protein>
<organism evidence="1 2">
    <name type="scientific">Paenibacillus odorifer</name>
    <dbReference type="NCBI Taxonomy" id="189426"/>
    <lineage>
        <taxon>Bacteria</taxon>
        <taxon>Bacillati</taxon>
        <taxon>Bacillota</taxon>
        <taxon>Bacilli</taxon>
        <taxon>Bacillales</taxon>
        <taxon>Paenibacillaceae</taxon>
        <taxon>Paenibacillus</taxon>
    </lineage>
</organism>
<dbReference type="RefSeq" id="WP_076284375.1">
    <property type="nucleotide sequence ID" value="NZ_MPTW01000004.1"/>
</dbReference>
<name>A0A1R0ZJV2_9BACL</name>